<dbReference type="AlphaFoldDB" id="A0AAV9BXZ4"/>
<dbReference type="CDD" id="cd20405">
    <property type="entry name" value="Tudor_Agenet_AtDUF_rpt1_3"/>
    <property type="match status" value="2"/>
</dbReference>
<evidence type="ECO:0000259" key="1">
    <source>
        <dbReference type="SMART" id="SM00743"/>
    </source>
</evidence>
<protein>
    <recommendedName>
        <fullName evidence="1">Agenet domain-containing protein</fullName>
    </recommendedName>
</protein>
<dbReference type="Gene3D" id="2.30.30.140">
    <property type="match status" value="1"/>
</dbReference>
<dbReference type="SMART" id="SM00743">
    <property type="entry name" value="Agenet"/>
    <property type="match status" value="4"/>
</dbReference>
<sequence length="301" mass="34484">MASLAKGAEVEASSDEDGFRGAWFEAKVVRCVPPLRRLVVQYHTLVTDDGDGDQPPKPLRETVSFSHVRPRPPFSRIPPSGGFRLGQPVEAFHNDGWWVGRVLEVIHGRGGRRYNVGFEGSEEVLEIAEGELRPHFDWNGDEWVEPEFDKPRSGIGQEKQDVKFTKGSLVEVNSDEEGFIGSSYAAIIIKTMKNNNFLVEYLKLKADNEIDPLREVVDSLNIRPMPPIILRIKAYKRLEEVDAWYNDGWWVGVVSKVLENLRYVVYFRHTKEELEFDHSELRAHQEWIDGKWVRASKGLNL</sequence>
<keyword evidence="3" id="KW-1185">Reference proteome</keyword>
<dbReference type="Pfam" id="PF05641">
    <property type="entry name" value="Agenet"/>
    <property type="match status" value="3"/>
</dbReference>
<reference evidence="2" key="1">
    <citation type="journal article" date="2023" name="Nat. Commun.">
        <title>Diploid and tetraploid genomes of Acorus and the evolution of monocots.</title>
        <authorList>
            <person name="Ma L."/>
            <person name="Liu K.W."/>
            <person name="Li Z."/>
            <person name="Hsiao Y.Y."/>
            <person name="Qi Y."/>
            <person name="Fu T."/>
            <person name="Tang G.D."/>
            <person name="Zhang D."/>
            <person name="Sun W.H."/>
            <person name="Liu D.K."/>
            <person name="Li Y."/>
            <person name="Chen G.Z."/>
            <person name="Liu X.D."/>
            <person name="Liao X.Y."/>
            <person name="Jiang Y.T."/>
            <person name="Yu X."/>
            <person name="Hao Y."/>
            <person name="Huang J."/>
            <person name="Zhao X.W."/>
            <person name="Ke S."/>
            <person name="Chen Y.Y."/>
            <person name="Wu W.L."/>
            <person name="Hsu J.L."/>
            <person name="Lin Y.F."/>
            <person name="Huang M.D."/>
            <person name="Li C.Y."/>
            <person name="Huang L."/>
            <person name="Wang Z.W."/>
            <person name="Zhao X."/>
            <person name="Zhong W.Y."/>
            <person name="Peng D.H."/>
            <person name="Ahmad S."/>
            <person name="Lan S."/>
            <person name="Zhang J.S."/>
            <person name="Tsai W.C."/>
            <person name="Van de Peer Y."/>
            <person name="Liu Z.J."/>
        </authorList>
    </citation>
    <scope>NUCLEOTIDE SEQUENCE</scope>
    <source>
        <strain evidence="2">SCP</strain>
    </source>
</reference>
<dbReference type="PANTHER" id="PTHR31917">
    <property type="entry name" value="AGENET DOMAIN-CONTAINING PROTEIN-RELATED"/>
    <property type="match status" value="1"/>
</dbReference>
<gene>
    <name evidence="2" type="ORF">QJS04_geneDACA004618</name>
</gene>
<reference evidence="2" key="2">
    <citation type="submission" date="2023-06" db="EMBL/GenBank/DDBJ databases">
        <authorList>
            <person name="Ma L."/>
            <person name="Liu K.-W."/>
            <person name="Li Z."/>
            <person name="Hsiao Y.-Y."/>
            <person name="Qi Y."/>
            <person name="Fu T."/>
            <person name="Tang G."/>
            <person name="Zhang D."/>
            <person name="Sun W.-H."/>
            <person name="Liu D.-K."/>
            <person name="Li Y."/>
            <person name="Chen G.-Z."/>
            <person name="Liu X.-D."/>
            <person name="Liao X.-Y."/>
            <person name="Jiang Y.-T."/>
            <person name="Yu X."/>
            <person name="Hao Y."/>
            <person name="Huang J."/>
            <person name="Zhao X.-W."/>
            <person name="Ke S."/>
            <person name="Chen Y.-Y."/>
            <person name="Wu W.-L."/>
            <person name="Hsu J.-L."/>
            <person name="Lin Y.-F."/>
            <person name="Huang M.-D."/>
            <person name="Li C.-Y."/>
            <person name="Huang L."/>
            <person name="Wang Z.-W."/>
            <person name="Zhao X."/>
            <person name="Zhong W.-Y."/>
            <person name="Peng D.-H."/>
            <person name="Ahmad S."/>
            <person name="Lan S."/>
            <person name="Zhang J.-S."/>
            <person name="Tsai W.-C."/>
            <person name="Van De Peer Y."/>
            <person name="Liu Z.-J."/>
        </authorList>
    </citation>
    <scope>NUCLEOTIDE SEQUENCE</scope>
    <source>
        <strain evidence="2">SCP</strain>
        <tissue evidence="2">Leaves</tissue>
    </source>
</reference>
<evidence type="ECO:0000313" key="3">
    <source>
        <dbReference type="Proteomes" id="UP001179952"/>
    </source>
</evidence>
<dbReference type="SUPFAM" id="SSF54160">
    <property type="entry name" value="Chromo domain-like"/>
    <property type="match status" value="1"/>
</dbReference>
<accession>A0AAV9BXZ4</accession>
<feature type="domain" description="Agenet" evidence="1">
    <location>
        <begin position="162"/>
        <end position="230"/>
    </location>
</feature>
<feature type="domain" description="Agenet" evidence="1">
    <location>
        <begin position="2"/>
        <end position="76"/>
    </location>
</feature>
<evidence type="ECO:0000313" key="2">
    <source>
        <dbReference type="EMBL" id="KAK1281154.1"/>
    </source>
</evidence>
<organism evidence="2 3">
    <name type="scientific">Acorus gramineus</name>
    <name type="common">Dwarf sweet flag</name>
    <dbReference type="NCBI Taxonomy" id="55184"/>
    <lineage>
        <taxon>Eukaryota</taxon>
        <taxon>Viridiplantae</taxon>
        <taxon>Streptophyta</taxon>
        <taxon>Embryophyta</taxon>
        <taxon>Tracheophyta</taxon>
        <taxon>Spermatophyta</taxon>
        <taxon>Magnoliopsida</taxon>
        <taxon>Liliopsida</taxon>
        <taxon>Acoraceae</taxon>
        <taxon>Acorus</taxon>
    </lineage>
</organism>
<dbReference type="PANTHER" id="PTHR31917:SF147">
    <property type="entry name" value="AGENET DOMAIN-CONTAINING PROTEIN"/>
    <property type="match status" value="1"/>
</dbReference>
<feature type="domain" description="Agenet" evidence="1">
    <location>
        <begin position="81"/>
        <end position="140"/>
    </location>
</feature>
<dbReference type="InterPro" id="IPR016197">
    <property type="entry name" value="Chromo-like_dom_sf"/>
</dbReference>
<name>A0AAV9BXZ4_ACOGR</name>
<dbReference type="EMBL" id="JAUJYN010000001">
    <property type="protein sequence ID" value="KAK1281154.1"/>
    <property type="molecule type" value="Genomic_DNA"/>
</dbReference>
<dbReference type="InterPro" id="IPR014002">
    <property type="entry name" value="Agenet_dom_plant"/>
</dbReference>
<dbReference type="InterPro" id="IPR008395">
    <property type="entry name" value="Agenet-like_dom"/>
</dbReference>
<dbReference type="Proteomes" id="UP001179952">
    <property type="component" value="Unassembled WGS sequence"/>
</dbReference>
<feature type="domain" description="Agenet" evidence="1">
    <location>
        <begin position="233"/>
        <end position="289"/>
    </location>
</feature>
<dbReference type="CDD" id="cd20406">
    <property type="entry name" value="Tudor_Agenet_AtDUF_rpt2_4"/>
    <property type="match status" value="2"/>
</dbReference>
<proteinExistence type="predicted"/>
<comment type="caution">
    <text evidence="2">The sequence shown here is derived from an EMBL/GenBank/DDBJ whole genome shotgun (WGS) entry which is preliminary data.</text>
</comment>